<dbReference type="AlphaFoldDB" id="A0A9R1WLD0"/>
<reference evidence="10 11" key="1">
    <citation type="journal article" date="2017" name="Nat. Commun.">
        <title>Genome assembly with in vitro proximity ligation data and whole-genome triplication in lettuce.</title>
        <authorList>
            <person name="Reyes-Chin-Wo S."/>
            <person name="Wang Z."/>
            <person name="Yang X."/>
            <person name="Kozik A."/>
            <person name="Arikit S."/>
            <person name="Song C."/>
            <person name="Xia L."/>
            <person name="Froenicke L."/>
            <person name="Lavelle D.O."/>
            <person name="Truco M.J."/>
            <person name="Xia R."/>
            <person name="Zhu S."/>
            <person name="Xu C."/>
            <person name="Xu H."/>
            <person name="Xu X."/>
            <person name="Cox K."/>
            <person name="Korf I."/>
            <person name="Meyers B.C."/>
            <person name="Michelmore R.W."/>
        </authorList>
    </citation>
    <scope>NUCLEOTIDE SEQUENCE [LARGE SCALE GENOMIC DNA]</scope>
    <source>
        <strain evidence="11">cv. Salinas</strain>
        <tissue evidence="10">Seedlings</tissue>
    </source>
</reference>
<evidence type="ECO:0000256" key="2">
    <source>
        <dbReference type="ARBA" id="ARBA00013184"/>
    </source>
</evidence>
<keyword evidence="4" id="KW-0156">Chromatin regulator</keyword>
<comment type="caution">
    <text evidence="10">The sequence shown here is derived from an EMBL/GenBank/DDBJ whole genome shotgun (WGS) entry which is preliminary data.</text>
</comment>
<dbReference type="EC" id="2.3.1.48" evidence="2"/>
<gene>
    <name evidence="10" type="ORF">LSAT_V11C100034300</name>
</gene>
<name>A0A9R1WLD0_LACSA</name>
<dbReference type="GO" id="GO:0004402">
    <property type="term" value="F:histone acetyltransferase activity"/>
    <property type="evidence" value="ECO:0007669"/>
    <property type="project" value="InterPro"/>
</dbReference>
<organism evidence="10 11">
    <name type="scientific">Lactuca sativa</name>
    <name type="common">Garden lettuce</name>
    <dbReference type="NCBI Taxonomy" id="4236"/>
    <lineage>
        <taxon>Eukaryota</taxon>
        <taxon>Viridiplantae</taxon>
        <taxon>Streptophyta</taxon>
        <taxon>Embryophyta</taxon>
        <taxon>Tracheophyta</taxon>
        <taxon>Spermatophyta</taxon>
        <taxon>Magnoliopsida</taxon>
        <taxon>eudicotyledons</taxon>
        <taxon>Gunneridae</taxon>
        <taxon>Pentapetalae</taxon>
        <taxon>asterids</taxon>
        <taxon>campanulids</taxon>
        <taxon>Asterales</taxon>
        <taxon>Asteraceae</taxon>
        <taxon>Cichorioideae</taxon>
        <taxon>Cichorieae</taxon>
        <taxon>Lactucinae</taxon>
        <taxon>Lactuca</taxon>
    </lineage>
</organism>
<dbReference type="InterPro" id="IPR031162">
    <property type="entry name" value="CBP_P300_HAT"/>
</dbReference>
<dbReference type="GO" id="GO:0005634">
    <property type="term" value="C:nucleus"/>
    <property type="evidence" value="ECO:0007669"/>
    <property type="project" value="UniProtKB-SubCell"/>
</dbReference>
<evidence type="ECO:0000259" key="9">
    <source>
        <dbReference type="PROSITE" id="PS51727"/>
    </source>
</evidence>
<keyword evidence="6" id="KW-0804">Transcription</keyword>
<comment type="subcellular location">
    <subcellularLocation>
        <location evidence="1">Nucleus</location>
    </subcellularLocation>
</comment>
<evidence type="ECO:0000313" key="11">
    <source>
        <dbReference type="Proteomes" id="UP000235145"/>
    </source>
</evidence>
<sequence length="91" mass="10540">MEEVRRRERMPLPQSFVLGAKDLPRTILKQVVFKAKVGNTRACKVPGVEALVVRVVSSVDKKLEVKQRFLEIFQEENYPVEFGYKSKVFQT</sequence>
<dbReference type="Proteomes" id="UP000235145">
    <property type="component" value="Unassembled WGS sequence"/>
</dbReference>
<evidence type="ECO:0000256" key="8">
    <source>
        <dbReference type="ARBA" id="ARBA00048017"/>
    </source>
</evidence>
<dbReference type="GO" id="GO:0006355">
    <property type="term" value="P:regulation of DNA-templated transcription"/>
    <property type="evidence" value="ECO:0007669"/>
    <property type="project" value="InterPro"/>
</dbReference>
<proteinExistence type="predicted"/>
<comment type="catalytic activity">
    <reaction evidence="8">
        <text>L-lysyl-[protein] + acetyl-CoA = N(6)-acetyl-L-lysyl-[protein] + CoA + H(+)</text>
        <dbReference type="Rhea" id="RHEA:45948"/>
        <dbReference type="Rhea" id="RHEA-COMP:9752"/>
        <dbReference type="Rhea" id="RHEA-COMP:10731"/>
        <dbReference type="ChEBI" id="CHEBI:15378"/>
        <dbReference type="ChEBI" id="CHEBI:29969"/>
        <dbReference type="ChEBI" id="CHEBI:57287"/>
        <dbReference type="ChEBI" id="CHEBI:57288"/>
        <dbReference type="ChEBI" id="CHEBI:61930"/>
        <dbReference type="EC" id="2.3.1.48"/>
    </reaction>
</comment>
<feature type="domain" description="CBP/p300-type HAT" evidence="9">
    <location>
        <begin position="17"/>
        <end position="91"/>
    </location>
</feature>
<evidence type="ECO:0000256" key="4">
    <source>
        <dbReference type="ARBA" id="ARBA00022853"/>
    </source>
</evidence>
<keyword evidence="5" id="KW-0805">Transcription regulation</keyword>
<evidence type="ECO:0000256" key="7">
    <source>
        <dbReference type="ARBA" id="ARBA00023242"/>
    </source>
</evidence>
<keyword evidence="11" id="KW-1185">Reference proteome</keyword>
<dbReference type="PANTHER" id="PTHR13808:SF1">
    <property type="entry name" value="HISTONE ACETYLTRANSFERASE"/>
    <property type="match status" value="1"/>
</dbReference>
<accession>A0A9R1WLD0</accession>
<evidence type="ECO:0000256" key="5">
    <source>
        <dbReference type="ARBA" id="ARBA00023015"/>
    </source>
</evidence>
<dbReference type="PANTHER" id="PTHR13808">
    <property type="entry name" value="CBP/P300-RELATED"/>
    <property type="match status" value="1"/>
</dbReference>
<dbReference type="InterPro" id="IPR013178">
    <property type="entry name" value="Histone_AcTrfase_Rtt109/CBP"/>
</dbReference>
<evidence type="ECO:0000256" key="1">
    <source>
        <dbReference type="ARBA" id="ARBA00004123"/>
    </source>
</evidence>
<dbReference type="PROSITE" id="PS51727">
    <property type="entry name" value="CBP_P300_HAT"/>
    <property type="match status" value="1"/>
</dbReference>
<keyword evidence="7" id="KW-0539">Nucleus</keyword>
<dbReference type="EMBL" id="NBSK02000001">
    <property type="protein sequence ID" value="KAJ0224775.1"/>
    <property type="molecule type" value="Genomic_DNA"/>
</dbReference>
<keyword evidence="3" id="KW-0808">Transferase</keyword>
<evidence type="ECO:0000256" key="3">
    <source>
        <dbReference type="ARBA" id="ARBA00022679"/>
    </source>
</evidence>
<evidence type="ECO:0000256" key="6">
    <source>
        <dbReference type="ARBA" id="ARBA00023163"/>
    </source>
</evidence>
<protein>
    <recommendedName>
        <fullName evidence="2">histone acetyltransferase</fullName>
        <ecNumber evidence="2">2.3.1.48</ecNumber>
    </recommendedName>
</protein>
<evidence type="ECO:0000313" key="10">
    <source>
        <dbReference type="EMBL" id="KAJ0224775.1"/>
    </source>
</evidence>